<dbReference type="GO" id="GO:0015930">
    <property type="term" value="F:glutamate synthase activity"/>
    <property type="evidence" value="ECO:0007669"/>
    <property type="project" value="InterPro"/>
</dbReference>
<comment type="cofactor">
    <cofactor evidence="2">
        <name>[3Fe-4S] cluster</name>
        <dbReference type="ChEBI" id="CHEBI:21137"/>
    </cofactor>
</comment>
<comment type="cofactor">
    <cofactor evidence="1">
        <name>FMN</name>
        <dbReference type="ChEBI" id="CHEBI:58210"/>
    </cofactor>
</comment>
<dbReference type="OrthoDB" id="4327079at2759"/>
<comment type="pathway">
    <text evidence="3">Energy metabolism; nitrogen metabolism.</text>
</comment>
<keyword evidence="15" id="KW-0003">3Fe-4S</keyword>
<dbReference type="Pfam" id="PF01645">
    <property type="entry name" value="Glu_synthase"/>
    <property type="match status" value="1"/>
</dbReference>
<name>A0A2P5YM39_GOSBA</name>
<evidence type="ECO:0000256" key="15">
    <source>
        <dbReference type="ARBA" id="ARBA00023291"/>
    </source>
</evidence>
<evidence type="ECO:0000256" key="12">
    <source>
        <dbReference type="ARBA" id="ARBA00023004"/>
    </source>
</evidence>
<keyword evidence="6" id="KW-0028">Amino-acid biosynthesis</keyword>
<keyword evidence="11" id="KW-0560">Oxidoreductase</keyword>
<evidence type="ECO:0000256" key="5">
    <source>
        <dbReference type="ARBA" id="ARBA00009716"/>
    </source>
</evidence>
<dbReference type="GO" id="GO:0046872">
    <property type="term" value="F:metal ion binding"/>
    <property type="evidence" value="ECO:0007669"/>
    <property type="project" value="UniProtKB-KW"/>
</dbReference>
<dbReference type="Gene3D" id="3.20.20.70">
    <property type="entry name" value="Aldolase class I"/>
    <property type="match status" value="1"/>
</dbReference>
<evidence type="ECO:0000256" key="14">
    <source>
        <dbReference type="ARBA" id="ARBA00023164"/>
    </source>
</evidence>
<keyword evidence="7" id="KW-0285">Flavoprotein</keyword>
<evidence type="ECO:0000256" key="10">
    <source>
        <dbReference type="ARBA" id="ARBA00022962"/>
    </source>
</evidence>
<dbReference type="Proteomes" id="UP000239757">
    <property type="component" value="Unassembled WGS sequence"/>
</dbReference>
<proteinExistence type="inferred from homology"/>
<keyword evidence="10" id="KW-0315">Glutamine amidotransferase</keyword>
<evidence type="ECO:0000256" key="3">
    <source>
        <dbReference type="ARBA" id="ARBA00004802"/>
    </source>
</evidence>
<comment type="pathway">
    <text evidence="4">Nitrogen metabolism.</text>
</comment>
<evidence type="ECO:0000313" key="18">
    <source>
        <dbReference type="EMBL" id="PPS16667.1"/>
    </source>
</evidence>
<reference evidence="18 19" key="1">
    <citation type="submission" date="2015-01" db="EMBL/GenBank/DDBJ databases">
        <title>Genome of allotetraploid Gossypium barbadense reveals genomic plasticity and fiber elongation in cotton evolution.</title>
        <authorList>
            <person name="Chen X."/>
            <person name="Liu X."/>
            <person name="Zhao B."/>
            <person name="Zheng H."/>
            <person name="Hu Y."/>
            <person name="Lu G."/>
            <person name="Yang C."/>
            <person name="Chen J."/>
            <person name="Shan C."/>
            <person name="Zhang L."/>
            <person name="Zhou Y."/>
            <person name="Wang L."/>
            <person name="Guo W."/>
            <person name="Bai Y."/>
            <person name="Ruan J."/>
            <person name="Shangguan X."/>
            <person name="Mao Y."/>
            <person name="Jiang J."/>
            <person name="Zhu Y."/>
            <person name="Lei J."/>
            <person name="Kang H."/>
            <person name="Chen S."/>
            <person name="He X."/>
            <person name="Wang R."/>
            <person name="Wang Y."/>
            <person name="Chen J."/>
            <person name="Wang L."/>
            <person name="Yu S."/>
            <person name="Wang B."/>
            <person name="Wei J."/>
            <person name="Song S."/>
            <person name="Lu X."/>
            <person name="Gao Z."/>
            <person name="Gu W."/>
            <person name="Deng X."/>
            <person name="Ma D."/>
            <person name="Wang S."/>
            <person name="Liang W."/>
            <person name="Fang L."/>
            <person name="Cai C."/>
            <person name="Zhu X."/>
            <person name="Zhou B."/>
            <person name="Zhang Y."/>
            <person name="Chen Z."/>
            <person name="Xu S."/>
            <person name="Zhu R."/>
            <person name="Wang S."/>
            <person name="Zhang T."/>
            <person name="Zhao G."/>
        </authorList>
    </citation>
    <scope>NUCLEOTIDE SEQUENCE [LARGE SCALE GENOMIC DNA]</scope>
    <source>
        <strain evidence="19">cv. Xinhai21</strain>
        <tissue evidence="18">Leaf</tissue>
    </source>
</reference>
<organism evidence="18 19">
    <name type="scientific">Gossypium barbadense</name>
    <name type="common">Sea Island cotton</name>
    <name type="synonym">Hibiscus barbadensis</name>
    <dbReference type="NCBI Taxonomy" id="3634"/>
    <lineage>
        <taxon>Eukaryota</taxon>
        <taxon>Viridiplantae</taxon>
        <taxon>Streptophyta</taxon>
        <taxon>Embryophyta</taxon>
        <taxon>Tracheophyta</taxon>
        <taxon>Spermatophyta</taxon>
        <taxon>Magnoliopsida</taxon>
        <taxon>eudicotyledons</taxon>
        <taxon>Gunneridae</taxon>
        <taxon>Pentapetalae</taxon>
        <taxon>rosids</taxon>
        <taxon>malvids</taxon>
        <taxon>Malvales</taxon>
        <taxon>Malvaceae</taxon>
        <taxon>Malvoideae</taxon>
        <taxon>Gossypium</taxon>
    </lineage>
</organism>
<sequence>MDKPDGPYLLGAVASGRFGVTPTFLANADQLEIKIAQGAKPGEGGQLPGKKVSAYIAKLRNSKPGVPLISPPPHHDIYSIEDLAQLIFDLHQVNPKAKVSVKLVAEAGIGTVASGVAKANADIIQRKLSAAKKSIKVVISLERLPRTRKIMTAKP</sequence>
<evidence type="ECO:0000313" key="19">
    <source>
        <dbReference type="Proteomes" id="UP000239757"/>
    </source>
</evidence>
<evidence type="ECO:0000256" key="7">
    <source>
        <dbReference type="ARBA" id="ARBA00022630"/>
    </source>
</evidence>
<keyword evidence="14" id="KW-0314">Glutamate biosynthesis</keyword>
<gene>
    <name evidence="18" type="ORF">GOBAR_AA03918</name>
</gene>
<dbReference type="InterPro" id="IPR013785">
    <property type="entry name" value="Aldolase_TIM"/>
</dbReference>
<evidence type="ECO:0000256" key="8">
    <source>
        <dbReference type="ARBA" id="ARBA00022643"/>
    </source>
</evidence>
<evidence type="ECO:0000256" key="11">
    <source>
        <dbReference type="ARBA" id="ARBA00023002"/>
    </source>
</evidence>
<evidence type="ECO:0000256" key="9">
    <source>
        <dbReference type="ARBA" id="ARBA00022723"/>
    </source>
</evidence>
<evidence type="ECO:0000259" key="17">
    <source>
        <dbReference type="Pfam" id="PF01645"/>
    </source>
</evidence>
<keyword evidence="12" id="KW-0408">Iron</keyword>
<dbReference type="EMBL" id="KZ663010">
    <property type="protein sequence ID" value="PPS16667.1"/>
    <property type="molecule type" value="Genomic_DNA"/>
</dbReference>
<evidence type="ECO:0000256" key="13">
    <source>
        <dbReference type="ARBA" id="ARBA00023014"/>
    </source>
</evidence>
<evidence type="ECO:0000256" key="16">
    <source>
        <dbReference type="ARBA" id="ARBA00029440"/>
    </source>
</evidence>
<dbReference type="PANTHER" id="PTHR11938:SF133">
    <property type="entry name" value="GLUTAMATE SYNTHASE (NADH)"/>
    <property type="match status" value="1"/>
</dbReference>
<dbReference type="PANTHER" id="PTHR11938">
    <property type="entry name" value="FAD NADPH DEHYDROGENASE/OXIDOREDUCTASE"/>
    <property type="match status" value="1"/>
</dbReference>
<comment type="pathway">
    <text evidence="16">Amino-acid biosynthesis.</text>
</comment>
<keyword evidence="8" id="KW-0288">FMN</keyword>
<keyword evidence="13" id="KW-0411">Iron-sulfur</keyword>
<comment type="similarity">
    <text evidence="5">Belongs to the glutamate synthase family.</text>
</comment>
<dbReference type="InterPro" id="IPR002932">
    <property type="entry name" value="Glu_synthdom"/>
</dbReference>
<dbReference type="AlphaFoldDB" id="A0A2P5YM39"/>
<evidence type="ECO:0000256" key="4">
    <source>
        <dbReference type="ARBA" id="ARBA00004909"/>
    </source>
</evidence>
<dbReference type="InterPro" id="IPR050711">
    <property type="entry name" value="ET-N_metabolism_enzyme"/>
</dbReference>
<protein>
    <recommendedName>
        <fullName evidence="17">Glutamate synthase domain-containing protein</fullName>
    </recommendedName>
</protein>
<feature type="domain" description="Glutamate synthase" evidence="17">
    <location>
        <begin position="12"/>
        <end position="125"/>
    </location>
</feature>
<dbReference type="GO" id="GO:0051538">
    <property type="term" value="F:3 iron, 4 sulfur cluster binding"/>
    <property type="evidence" value="ECO:0007669"/>
    <property type="project" value="UniProtKB-KW"/>
</dbReference>
<evidence type="ECO:0000256" key="6">
    <source>
        <dbReference type="ARBA" id="ARBA00022605"/>
    </source>
</evidence>
<keyword evidence="9" id="KW-0479">Metal-binding</keyword>
<dbReference type="GO" id="GO:0006537">
    <property type="term" value="P:glutamate biosynthetic process"/>
    <property type="evidence" value="ECO:0007669"/>
    <property type="project" value="UniProtKB-KW"/>
</dbReference>
<accession>A0A2P5YM39</accession>
<dbReference type="GO" id="GO:0019676">
    <property type="term" value="P:ammonia assimilation cycle"/>
    <property type="evidence" value="ECO:0007669"/>
    <property type="project" value="TreeGrafter"/>
</dbReference>
<evidence type="ECO:0000256" key="2">
    <source>
        <dbReference type="ARBA" id="ARBA00001927"/>
    </source>
</evidence>
<evidence type="ECO:0000256" key="1">
    <source>
        <dbReference type="ARBA" id="ARBA00001917"/>
    </source>
</evidence>
<dbReference type="SUPFAM" id="SSF51395">
    <property type="entry name" value="FMN-linked oxidoreductases"/>
    <property type="match status" value="1"/>
</dbReference>